<dbReference type="InterPro" id="IPR050449">
    <property type="entry name" value="Ephrin_rcpt_TKs"/>
</dbReference>
<dbReference type="PROSITE" id="PS00790">
    <property type="entry name" value="RECEPTOR_TYR_KIN_V_1"/>
    <property type="match status" value="1"/>
</dbReference>
<sequence length="585" mass="65278">MVFQTRLSWIILCCIWLLRFAHTGEAQAAKEVILLDSKAQQTELEWISSPPNGWEEISGLDENYTPIRTYQVCQVMEPNQNNWLRTNWIAKGNAQRIFVELKFTLRDCNSLPGVLGTCKETFNLHYYETDYDTGRSIRENLYVKIDTIAADESFTQGDLGERKMKLNTEVREIGPLSKKGFYLAFQDVGACIALVSVKVYYKKCWSIIENLAIFPDTVTGSEFSSLVEVRGTCVSSAEEEAENSPRMHCSAEGEWLVPIGKCICKAGFQQKGDTCEPCGRGFYKSSSQDLQCSRCPMHSFSDREGSSRCDCEDSYYRAPTDPPYVACTRPPSAPQNLIFNINQTTVSLEWSPPADNGGRNDVTYRVLCKRCSWEQGECVPCGSNVGYMPQQTGLVDNYVTVMDLLAHANYTFEVEAVNGVSDLSRSQRLFAAVTVTTGQAAKTKNMATSGSQNSAGSQSRKTAPSQVSGVMKEKVLQRSVELSWQEPEHPNGVITEYEIKYYEKDQRERTYSTVKTRATSASVNNLKPGTVYVFQIRAFTAAGYGNYSPRLDVATLEEATAYSDQGEVKTNVEDISGVSYQLSSD</sequence>
<dbReference type="PANTHER" id="PTHR46877">
    <property type="entry name" value="EPH RECEPTOR A5"/>
    <property type="match status" value="1"/>
</dbReference>
<accession>A0ABM5GAT4</accession>
<proteinExistence type="predicted"/>
<evidence type="ECO:0000313" key="13">
    <source>
        <dbReference type="Proteomes" id="UP001652642"/>
    </source>
</evidence>
<keyword evidence="6" id="KW-0472">Membrane</keyword>
<feature type="region of interest" description="Disordered" evidence="9">
    <location>
        <begin position="441"/>
        <end position="468"/>
    </location>
</feature>
<evidence type="ECO:0000256" key="5">
    <source>
        <dbReference type="ARBA" id="ARBA00022989"/>
    </source>
</evidence>
<dbReference type="SUPFAM" id="SSF49785">
    <property type="entry name" value="Galactose-binding domain-like"/>
    <property type="match status" value="1"/>
</dbReference>
<keyword evidence="4" id="KW-0067">ATP-binding</keyword>
<dbReference type="SUPFAM" id="SSF49265">
    <property type="entry name" value="Fibronectin type III"/>
    <property type="match status" value="1"/>
</dbReference>
<evidence type="ECO:0000256" key="8">
    <source>
        <dbReference type="ARBA" id="ARBA00023180"/>
    </source>
</evidence>
<dbReference type="PANTHER" id="PTHR46877:SF9">
    <property type="entry name" value="EPHRIN TYPE-A RECEPTOR 7"/>
    <property type="match status" value="1"/>
</dbReference>
<keyword evidence="2" id="KW-0812">Transmembrane</keyword>
<evidence type="ECO:0000256" key="9">
    <source>
        <dbReference type="SAM" id="MobiDB-lite"/>
    </source>
</evidence>
<keyword evidence="13" id="KW-1185">Reference proteome</keyword>
<organism evidence="13 14">
    <name type="scientific">Pogona vitticeps</name>
    <name type="common">central bearded dragon</name>
    <dbReference type="NCBI Taxonomy" id="103695"/>
    <lineage>
        <taxon>Eukaryota</taxon>
        <taxon>Metazoa</taxon>
        <taxon>Chordata</taxon>
        <taxon>Craniata</taxon>
        <taxon>Vertebrata</taxon>
        <taxon>Euteleostomi</taxon>
        <taxon>Lepidosauria</taxon>
        <taxon>Squamata</taxon>
        <taxon>Bifurcata</taxon>
        <taxon>Unidentata</taxon>
        <taxon>Episquamata</taxon>
        <taxon>Toxicofera</taxon>
        <taxon>Iguania</taxon>
        <taxon>Acrodonta</taxon>
        <taxon>Agamidae</taxon>
        <taxon>Amphibolurinae</taxon>
        <taxon>Pogona</taxon>
    </lineage>
</organism>
<evidence type="ECO:0000256" key="4">
    <source>
        <dbReference type="ARBA" id="ARBA00022840"/>
    </source>
</evidence>
<dbReference type="InterPro" id="IPR001090">
    <property type="entry name" value="Ephrin_rcpt_lig-bd_dom"/>
</dbReference>
<dbReference type="PROSITE" id="PS00791">
    <property type="entry name" value="RECEPTOR_TYR_KIN_V_2"/>
    <property type="match status" value="1"/>
</dbReference>
<keyword evidence="7 14" id="KW-0675">Receptor</keyword>
<dbReference type="PRINTS" id="PR00014">
    <property type="entry name" value="FNTYPEIII"/>
</dbReference>
<dbReference type="Pfam" id="PF07699">
    <property type="entry name" value="Ephrin_rec_like"/>
    <property type="match status" value="1"/>
</dbReference>
<evidence type="ECO:0000259" key="11">
    <source>
        <dbReference type="PROSITE" id="PS50853"/>
    </source>
</evidence>
<dbReference type="SMART" id="SM00060">
    <property type="entry name" value="FN3"/>
    <property type="match status" value="2"/>
</dbReference>
<feature type="domain" description="Fibronectin type-III" evidence="11">
    <location>
        <begin position="463"/>
        <end position="558"/>
    </location>
</feature>
<dbReference type="SMART" id="SM01411">
    <property type="entry name" value="Ephrin_rec_like"/>
    <property type="match status" value="1"/>
</dbReference>
<feature type="signal peptide" evidence="10">
    <location>
        <begin position="1"/>
        <end position="26"/>
    </location>
</feature>
<dbReference type="InterPro" id="IPR003961">
    <property type="entry name" value="FN3_dom"/>
</dbReference>
<dbReference type="InterPro" id="IPR001426">
    <property type="entry name" value="Tyr_kinase_rcpt_V_CS"/>
</dbReference>
<dbReference type="Gene3D" id="2.60.120.260">
    <property type="entry name" value="Galactose-binding domain-like"/>
    <property type="match status" value="1"/>
</dbReference>
<evidence type="ECO:0000256" key="10">
    <source>
        <dbReference type="SAM" id="SignalP"/>
    </source>
</evidence>
<keyword evidence="5" id="KW-1133">Transmembrane helix</keyword>
<dbReference type="Pfam" id="PF00041">
    <property type="entry name" value="fn3"/>
    <property type="match status" value="2"/>
</dbReference>
<protein>
    <submittedName>
        <fullName evidence="14">Ephrin type-A receptor 7 isoform X7</fullName>
    </submittedName>
</protein>
<reference evidence="13" key="1">
    <citation type="submission" date="2025-05" db="UniProtKB">
        <authorList>
            <consortium name="RefSeq"/>
        </authorList>
    </citation>
    <scope>NUCLEOTIDE SEQUENCE [LARGE SCALE GENOMIC DNA]</scope>
</reference>
<dbReference type="CDD" id="cd00063">
    <property type="entry name" value="FN3"/>
    <property type="match status" value="2"/>
</dbReference>
<dbReference type="PROSITE" id="PS50853">
    <property type="entry name" value="FN3"/>
    <property type="match status" value="2"/>
</dbReference>
<dbReference type="InterPro" id="IPR011641">
    <property type="entry name" value="Tyr-kin_ephrin_A/B_rcpt-like"/>
</dbReference>
<evidence type="ECO:0000313" key="14">
    <source>
        <dbReference type="RefSeq" id="XP_072854762.1"/>
    </source>
</evidence>
<feature type="domain" description="Fibronectin type-III" evidence="11">
    <location>
        <begin position="330"/>
        <end position="440"/>
    </location>
</feature>
<reference evidence="14" key="2">
    <citation type="submission" date="2025-08" db="UniProtKB">
        <authorList>
            <consortium name="RefSeq"/>
        </authorList>
    </citation>
    <scope>IDENTIFICATION</scope>
</reference>
<dbReference type="Proteomes" id="UP001652642">
    <property type="component" value="Chromosome 1"/>
</dbReference>
<gene>
    <name evidence="14" type="primary">EPHA7</name>
</gene>
<dbReference type="InterPro" id="IPR008979">
    <property type="entry name" value="Galactose-bd-like_sf"/>
</dbReference>
<dbReference type="Gene3D" id="2.10.50.10">
    <property type="entry name" value="Tumor Necrosis Factor Receptor, subunit A, domain 2"/>
    <property type="match status" value="1"/>
</dbReference>
<evidence type="ECO:0000256" key="6">
    <source>
        <dbReference type="ARBA" id="ARBA00023136"/>
    </source>
</evidence>
<evidence type="ECO:0000259" key="12">
    <source>
        <dbReference type="PROSITE" id="PS51550"/>
    </source>
</evidence>
<evidence type="ECO:0000256" key="2">
    <source>
        <dbReference type="ARBA" id="ARBA00022692"/>
    </source>
</evidence>
<keyword evidence="10" id="KW-0732">Signal</keyword>
<dbReference type="RefSeq" id="XP_072854762.1">
    <property type="nucleotide sequence ID" value="XM_072998661.1"/>
</dbReference>
<name>A0ABM5GAT4_9SAUR</name>
<dbReference type="GeneID" id="110074381"/>
<dbReference type="InterPro" id="IPR013783">
    <property type="entry name" value="Ig-like_fold"/>
</dbReference>
<dbReference type="PROSITE" id="PS51550">
    <property type="entry name" value="EPH_LBD"/>
    <property type="match status" value="1"/>
</dbReference>
<evidence type="ECO:0000256" key="1">
    <source>
        <dbReference type="ARBA" id="ARBA00004167"/>
    </source>
</evidence>
<dbReference type="Pfam" id="PF25599">
    <property type="entry name" value="Ephrin_CRD"/>
    <property type="match status" value="1"/>
</dbReference>
<feature type="domain" description="Eph LBD" evidence="12">
    <location>
        <begin position="31"/>
        <end position="209"/>
    </location>
</feature>
<dbReference type="Gene3D" id="2.60.40.1770">
    <property type="entry name" value="ephrin a2 ectodomain"/>
    <property type="match status" value="1"/>
</dbReference>
<keyword evidence="8" id="KW-0325">Glycoprotein</keyword>
<dbReference type="SMART" id="SM00615">
    <property type="entry name" value="EPH_lbd"/>
    <property type="match status" value="1"/>
</dbReference>
<feature type="chain" id="PRO_5046614802" evidence="10">
    <location>
        <begin position="27"/>
        <end position="585"/>
    </location>
</feature>
<dbReference type="InterPro" id="IPR036116">
    <property type="entry name" value="FN3_sf"/>
</dbReference>
<evidence type="ECO:0000256" key="3">
    <source>
        <dbReference type="ARBA" id="ARBA00022741"/>
    </source>
</evidence>
<keyword evidence="3" id="KW-0547">Nucleotide-binding</keyword>
<dbReference type="Gene3D" id="2.60.40.10">
    <property type="entry name" value="Immunoglobulins"/>
    <property type="match status" value="2"/>
</dbReference>
<evidence type="ECO:0000256" key="7">
    <source>
        <dbReference type="ARBA" id="ARBA00023170"/>
    </source>
</evidence>
<dbReference type="Pfam" id="PF01404">
    <property type="entry name" value="Ephrin_lbd"/>
    <property type="match status" value="1"/>
</dbReference>
<comment type="subcellular location">
    <subcellularLocation>
        <location evidence="1">Membrane</location>
        <topology evidence="1">Single-pass membrane protein</topology>
    </subcellularLocation>
</comment>